<feature type="signal peptide" evidence="3">
    <location>
        <begin position="1"/>
        <end position="19"/>
    </location>
</feature>
<feature type="region of interest" description="Disordered" evidence="2">
    <location>
        <begin position="21"/>
        <end position="42"/>
    </location>
</feature>
<comment type="similarity">
    <text evidence="1">Belongs to the glycosyl hydrolase 16 family.</text>
</comment>
<keyword evidence="3" id="KW-0732">Signal</keyword>
<reference evidence="5" key="1">
    <citation type="submission" date="2021-03" db="EMBL/GenBank/DDBJ databases">
        <authorList>
            <person name="Bekaert M."/>
        </authorList>
    </citation>
    <scope>NUCLEOTIDE SEQUENCE</scope>
</reference>
<dbReference type="PROSITE" id="PS51762">
    <property type="entry name" value="GH16_2"/>
    <property type="match status" value="1"/>
</dbReference>
<organism evidence="5 6">
    <name type="scientific">Mytilus edulis</name>
    <name type="common">Blue mussel</name>
    <dbReference type="NCBI Taxonomy" id="6550"/>
    <lineage>
        <taxon>Eukaryota</taxon>
        <taxon>Metazoa</taxon>
        <taxon>Spiralia</taxon>
        <taxon>Lophotrochozoa</taxon>
        <taxon>Mollusca</taxon>
        <taxon>Bivalvia</taxon>
        <taxon>Autobranchia</taxon>
        <taxon>Pteriomorphia</taxon>
        <taxon>Mytilida</taxon>
        <taxon>Mytiloidea</taxon>
        <taxon>Mytilidae</taxon>
        <taxon>Mytilinae</taxon>
        <taxon>Mytilus</taxon>
    </lineage>
</organism>
<dbReference type="InterPro" id="IPR000757">
    <property type="entry name" value="Beta-glucanase-like"/>
</dbReference>
<comment type="caution">
    <text evidence="5">The sequence shown here is derived from an EMBL/GenBank/DDBJ whole genome shotgun (WGS) entry which is preliminary data.</text>
</comment>
<sequence>MFSFLNVFCLLALSFPTDGSIESDQHKRETTDQNSSRKLTEEAILPPKTIRSVTAFRDDFNSWNPNNYHVACTAWGGGNNELQVYTPGQSNLFTKNGHLYIKPGSNSGCNKHGGQDILPPVMSGYITTKAAIKYGRMNIRAKLPKADWTWPGHHMGMEQNNYEITINIIKIVAIWTLPRNNTYGGWPQSGAMDIMESRGNAVAMGGGVNHGVNEVMSKLDWGPSGDTSQFYKTQVFKRKSSGDWHDDFHVYTLEWTADHLYTYVDNEIILRADTPSNSYWSYGGFSGDNIWKHGGKDAPFDQYLVLNVAVGGNWFKNEYQYAYTRPWTDSSRHPKRDFWEHRNQWQNSWQGDNAAMIVDYVEMIQY</sequence>
<dbReference type="Proteomes" id="UP000683360">
    <property type="component" value="Unassembled WGS sequence"/>
</dbReference>
<dbReference type="SUPFAM" id="SSF49899">
    <property type="entry name" value="Concanavalin A-like lectins/glucanases"/>
    <property type="match status" value="1"/>
</dbReference>
<dbReference type="EMBL" id="CAJPWZ010001290">
    <property type="protein sequence ID" value="CAG2212151.1"/>
    <property type="molecule type" value="Genomic_DNA"/>
</dbReference>
<dbReference type="OrthoDB" id="4781at2759"/>
<dbReference type="GO" id="GO:0004553">
    <property type="term" value="F:hydrolase activity, hydrolyzing O-glycosyl compounds"/>
    <property type="evidence" value="ECO:0007669"/>
    <property type="project" value="InterPro"/>
</dbReference>
<dbReference type="InterPro" id="IPR050546">
    <property type="entry name" value="Glycosyl_Hydrlase_16"/>
</dbReference>
<evidence type="ECO:0000313" key="6">
    <source>
        <dbReference type="Proteomes" id="UP000683360"/>
    </source>
</evidence>
<dbReference type="InterPro" id="IPR013320">
    <property type="entry name" value="ConA-like_dom_sf"/>
</dbReference>
<evidence type="ECO:0000313" key="5">
    <source>
        <dbReference type="EMBL" id="CAG2212151.1"/>
    </source>
</evidence>
<evidence type="ECO:0000256" key="1">
    <source>
        <dbReference type="ARBA" id="ARBA00006865"/>
    </source>
</evidence>
<evidence type="ECO:0000256" key="2">
    <source>
        <dbReference type="SAM" id="MobiDB-lite"/>
    </source>
</evidence>
<protein>
    <recommendedName>
        <fullName evidence="4">GH16 domain-containing protein</fullName>
    </recommendedName>
</protein>
<accession>A0A8S3RSG8</accession>
<feature type="domain" description="GH16" evidence="4">
    <location>
        <begin position="39"/>
        <end position="332"/>
    </location>
</feature>
<dbReference type="AlphaFoldDB" id="A0A8S3RSG8"/>
<keyword evidence="6" id="KW-1185">Reference proteome</keyword>
<gene>
    <name evidence="5" type="ORF">MEDL_26116</name>
</gene>
<name>A0A8S3RSG8_MYTED</name>
<dbReference type="Gene3D" id="2.60.120.200">
    <property type="match status" value="1"/>
</dbReference>
<dbReference type="GO" id="GO:0005975">
    <property type="term" value="P:carbohydrate metabolic process"/>
    <property type="evidence" value="ECO:0007669"/>
    <property type="project" value="InterPro"/>
</dbReference>
<dbReference type="PANTHER" id="PTHR10963:SF55">
    <property type="entry name" value="GLYCOSIDE HYDROLASE FAMILY 16 PROTEIN"/>
    <property type="match status" value="1"/>
</dbReference>
<proteinExistence type="inferred from homology"/>
<dbReference type="PANTHER" id="PTHR10963">
    <property type="entry name" value="GLYCOSYL HYDROLASE-RELATED"/>
    <property type="match status" value="1"/>
</dbReference>
<evidence type="ECO:0000256" key="3">
    <source>
        <dbReference type="SAM" id="SignalP"/>
    </source>
</evidence>
<evidence type="ECO:0000259" key="4">
    <source>
        <dbReference type="PROSITE" id="PS51762"/>
    </source>
</evidence>
<feature type="chain" id="PRO_5035825375" description="GH16 domain-containing protein" evidence="3">
    <location>
        <begin position="20"/>
        <end position="366"/>
    </location>
</feature>